<organism evidence="1 2">
    <name type="scientific">BD1-7 clade bacterium</name>
    <dbReference type="NCBI Taxonomy" id="2029982"/>
    <lineage>
        <taxon>Bacteria</taxon>
        <taxon>Pseudomonadati</taxon>
        <taxon>Pseudomonadota</taxon>
        <taxon>Gammaproteobacteria</taxon>
        <taxon>Cellvibrionales</taxon>
        <taxon>Spongiibacteraceae</taxon>
        <taxon>BD1-7 clade</taxon>
    </lineage>
</organism>
<reference evidence="1 2" key="1">
    <citation type="submission" date="2019-11" db="EMBL/GenBank/DDBJ databases">
        <authorList>
            <person name="Holert J."/>
        </authorList>
    </citation>
    <scope>NUCLEOTIDE SEQUENCE [LARGE SCALE GENOMIC DNA]</scope>
    <source>
        <strain evidence="1">BC5_2</strain>
    </source>
</reference>
<accession>A0A5S9PC51</accession>
<evidence type="ECO:0000313" key="2">
    <source>
        <dbReference type="Proteomes" id="UP000434580"/>
    </source>
</evidence>
<dbReference type="EMBL" id="CACSII010000010">
    <property type="protein sequence ID" value="CAA0101913.1"/>
    <property type="molecule type" value="Genomic_DNA"/>
</dbReference>
<evidence type="ECO:0000313" key="1">
    <source>
        <dbReference type="EMBL" id="CAA0101913.1"/>
    </source>
</evidence>
<dbReference type="Proteomes" id="UP000434580">
    <property type="component" value="Unassembled WGS sequence"/>
</dbReference>
<protein>
    <submittedName>
        <fullName evidence="1">Uncharacterized protein</fullName>
    </submittedName>
</protein>
<gene>
    <name evidence="1" type="ORF">DPBNPPHM_03943</name>
</gene>
<proteinExistence type="predicted"/>
<name>A0A5S9PC51_9GAMM</name>
<sequence length="347" mass="39073">MFGTALADIYNLSNIIPTTEVTLKQSTTIEPHVPLIREAILAFYSGMKIVAIGALIPIVESILTKLVGNNNSELVLIDKVHSCINSAIENVIRDHYGEFTWIPSEYVDLKYLKVVDERIFMLETLRGWLVNSFYVKTKSYENVSGFNRHIFAHAKSDDWQNGENFFRALGIIQALAFVEAYAIDNSAVSIFGPDPDSNCEALREEIFACLNYQSLKQQVLTLQKQSRGLPFNPTSSDDGWLTRASMLSDAMNNVIIPQLKEKGWDCFEVSDPEKDGEYVTVKSRKDDACLNVALLFSCATDNSIYRSLAKEHSYILYSGAQYHQKEFARDVDAVVRPMNAWIAPENA</sequence>
<dbReference type="AlphaFoldDB" id="A0A5S9PC51"/>